<reference evidence="2" key="1">
    <citation type="submission" date="2020-04" db="EMBL/GenBank/DDBJ databases">
        <authorList>
            <person name="Chiriac C."/>
            <person name="Salcher M."/>
            <person name="Ghai R."/>
            <person name="Kavagutti S V."/>
        </authorList>
    </citation>
    <scope>NUCLEOTIDE SEQUENCE</scope>
</reference>
<dbReference type="EMBL" id="LR796666">
    <property type="protein sequence ID" value="CAB4158149.1"/>
    <property type="molecule type" value="Genomic_DNA"/>
</dbReference>
<name>A0A6J5NG12_9CAUD</name>
<dbReference type="EMBL" id="LR796484">
    <property type="protein sequence ID" value="CAB4148183.1"/>
    <property type="molecule type" value="Genomic_DNA"/>
</dbReference>
<organism evidence="2">
    <name type="scientific">uncultured Caudovirales phage</name>
    <dbReference type="NCBI Taxonomy" id="2100421"/>
    <lineage>
        <taxon>Viruses</taxon>
        <taxon>Duplodnaviria</taxon>
        <taxon>Heunggongvirae</taxon>
        <taxon>Uroviricota</taxon>
        <taxon>Caudoviricetes</taxon>
        <taxon>Peduoviridae</taxon>
        <taxon>Maltschvirus</taxon>
        <taxon>Maltschvirus maltsch</taxon>
    </lineage>
</organism>
<proteinExistence type="predicted"/>
<evidence type="ECO:0000313" key="1">
    <source>
        <dbReference type="EMBL" id="CAB4148183.1"/>
    </source>
</evidence>
<accession>A0A6J5NG12</accession>
<sequence length="94" mass="10021">MALVHESFTVETTPTLIVNLPEGNPPTVVTVFNDANHTIYIGDASLATSGADKGMPAYKDYIYTITLNAEDKLYAIAATTSPANALTVLYSKVI</sequence>
<protein>
    <submittedName>
        <fullName evidence="2">Uncharacterized protein</fullName>
    </submittedName>
</protein>
<gene>
    <name evidence="1" type="ORF">UFOVP429_139</name>
    <name evidence="2" type="ORF">UFOVP696_28</name>
</gene>
<evidence type="ECO:0000313" key="2">
    <source>
        <dbReference type="EMBL" id="CAB4158149.1"/>
    </source>
</evidence>